<protein>
    <recommendedName>
        <fullName evidence="5">Flagellar hook-associated protein 2</fullName>
        <shortName evidence="5">HAP2</shortName>
    </recommendedName>
    <alternativeName>
        <fullName evidence="5">Flagellar cap protein</fullName>
    </alternativeName>
</protein>
<dbReference type="GeneID" id="43164473"/>
<feature type="domain" description="Flagellar hook-associated protein 2 C-terminal" evidence="7">
    <location>
        <begin position="809"/>
        <end position="882"/>
    </location>
</feature>
<evidence type="ECO:0000313" key="8">
    <source>
        <dbReference type="EMBL" id="WQH05717.1"/>
    </source>
</evidence>
<dbReference type="InterPro" id="IPR040026">
    <property type="entry name" value="FliD"/>
</dbReference>
<dbReference type="InterPro" id="IPR010809">
    <property type="entry name" value="FliD_C"/>
</dbReference>
<sequence>MAISTPNIGSGLPINDIISKLMTVESAPLAQYDKKSASALGQVSAFGNLSGALGTFQSALSGLTSLGSFQTMSALPGDASIFNATANGTAKAGSYKINVTQVAQPQTLASNGFKSTTAAIGVGAKTTISFSLGTVSKGTFGINGTALGASLSTGGLTPGALSINGTAIATDGTTRSARLLADAINAKSSTTGVSAKAAPTITSATLFGTGGASTFGNVDTSGGGTYSLSVGGVEIAVQGENVAGGAAGAVTAASIDTALSGNTSVVRALADANITVSGTAADGTLRFTNADGSNVAIAEAVSGTVTGGIGNSGGQANIGSSTTVVGSISLISNDGSPISVAGSNPAGAGLTPGVGGAYQDAIFTADSDRTSGNVVIDSTNNSLQEIVNAINKGGFGVTASIVSDGSSGTDAKPNRLILTSTSTGQSSTMKITLAGTGGEPPDPALVDLLSYDPGGVQNMNQKMAASDTKATVNGIDVTSSTNTISGAITGVTINAIKTGSSTLAVNKDTAALTTSVNGFVKAYNDLNNQFTSLGGYNEETKTGGPLLGDSTLRNLQATIRRQMTASLTGLQGTSLTSLSQIGIAFQKDGSLVLDNSKLQKAIDNNYNDIAGLFAAVGRSTDPDIKFVSSTAKTGAGDYAINITQLATKGTLQGTNVLPEETVIGANTTWSVTLNDTDPTLASNTATITIPEGRYNPSQLAAALQSSINGVSAFSSKGSTVAATVGTDGKLKLESTNYGSKSNISITMTTGTDTSAVFGTGTSVKGKDVAGTIGEYAASGDGQTLTGMPGGPVEGLKLTVEGDTTGARGTFGFSQGYAYQLNTLASGYLGAGGAITSRTKGLNDAVKGITTQRDKFAARLVEVEARYRKQYSALDTMIANLNSTQSFLTQQLASLASVK</sequence>
<dbReference type="EMBL" id="CP140152">
    <property type="protein sequence ID" value="WQH05717.1"/>
    <property type="molecule type" value="Genomic_DNA"/>
</dbReference>
<evidence type="ECO:0000256" key="4">
    <source>
        <dbReference type="ARBA" id="ARBA00023143"/>
    </source>
</evidence>
<keyword evidence="3" id="KW-0175">Coiled coil</keyword>
<keyword evidence="4 5" id="KW-0975">Bacterial flagellum</keyword>
<feature type="domain" description="Flagellar hook-associated protein 2 C-terminal" evidence="7">
    <location>
        <begin position="465"/>
        <end position="618"/>
    </location>
</feature>
<comment type="subcellular location">
    <subcellularLocation>
        <location evidence="5">Secreted</location>
    </subcellularLocation>
    <subcellularLocation>
        <location evidence="5">Bacterial flagellum</location>
    </subcellularLocation>
</comment>
<proteinExistence type="inferred from homology"/>
<dbReference type="RefSeq" id="WP_019922815.1">
    <property type="nucleotide sequence ID" value="NZ_CP140152.1"/>
</dbReference>
<keyword evidence="8" id="KW-0966">Cell projection</keyword>
<evidence type="ECO:0000256" key="2">
    <source>
        <dbReference type="ARBA" id="ARBA00011255"/>
    </source>
</evidence>
<keyword evidence="8" id="KW-0282">Flagellum</keyword>
<name>A0ABZ0Y2L2_9BURK</name>
<organism evidence="8 9">
    <name type="scientific">Duganella zoogloeoides</name>
    <dbReference type="NCBI Taxonomy" id="75659"/>
    <lineage>
        <taxon>Bacteria</taxon>
        <taxon>Pseudomonadati</taxon>
        <taxon>Pseudomonadota</taxon>
        <taxon>Betaproteobacteria</taxon>
        <taxon>Burkholderiales</taxon>
        <taxon>Oxalobacteraceae</taxon>
        <taxon>Telluria group</taxon>
        <taxon>Duganella</taxon>
    </lineage>
</organism>
<dbReference type="PANTHER" id="PTHR30288">
    <property type="entry name" value="FLAGELLAR CAP/ASSEMBLY PROTEIN FLID"/>
    <property type="match status" value="1"/>
</dbReference>
<comment type="similarity">
    <text evidence="1 5">Belongs to the FliD family.</text>
</comment>
<evidence type="ECO:0000259" key="6">
    <source>
        <dbReference type="Pfam" id="PF02465"/>
    </source>
</evidence>
<evidence type="ECO:0000259" key="7">
    <source>
        <dbReference type="Pfam" id="PF07195"/>
    </source>
</evidence>
<keyword evidence="8" id="KW-0969">Cilium</keyword>
<evidence type="ECO:0000256" key="5">
    <source>
        <dbReference type="RuleBase" id="RU362066"/>
    </source>
</evidence>
<evidence type="ECO:0000313" key="9">
    <source>
        <dbReference type="Proteomes" id="UP001326110"/>
    </source>
</evidence>
<evidence type="ECO:0000256" key="3">
    <source>
        <dbReference type="ARBA" id="ARBA00023054"/>
    </source>
</evidence>
<evidence type="ECO:0000256" key="1">
    <source>
        <dbReference type="ARBA" id="ARBA00009764"/>
    </source>
</evidence>
<dbReference type="Pfam" id="PF07195">
    <property type="entry name" value="FliD_C"/>
    <property type="match status" value="2"/>
</dbReference>
<dbReference type="PANTHER" id="PTHR30288:SF0">
    <property type="entry name" value="FLAGELLAR HOOK-ASSOCIATED PROTEIN 2"/>
    <property type="match status" value="1"/>
</dbReference>
<dbReference type="Pfam" id="PF02465">
    <property type="entry name" value="FliD_N"/>
    <property type="match status" value="1"/>
</dbReference>
<dbReference type="Proteomes" id="UP001326110">
    <property type="component" value="Chromosome"/>
</dbReference>
<comment type="subunit">
    <text evidence="2 5">Homopentamer.</text>
</comment>
<gene>
    <name evidence="8" type="primary">fliD</name>
    <name evidence="8" type="ORF">SR858_05090</name>
</gene>
<feature type="domain" description="Flagellar hook-associated protein 2 N-terminal" evidence="6">
    <location>
        <begin position="10"/>
        <end position="106"/>
    </location>
</feature>
<accession>A0ABZ0Y2L2</accession>
<keyword evidence="9" id="KW-1185">Reference proteome</keyword>
<comment type="function">
    <text evidence="5">Required for morphogenesis and for the elongation of the flagellar filament by facilitating polymerization of the flagellin monomers at the tip of growing filament. Forms a capping structure, which prevents flagellin subunits (transported through the central channel of the flagellum) from leaking out without polymerization at the distal end.</text>
</comment>
<keyword evidence="5" id="KW-0964">Secreted</keyword>
<reference evidence="8 9" key="1">
    <citation type="submission" date="2023-11" db="EMBL/GenBank/DDBJ databases">
        <title>MicrobeMod: A computational toolkit for identifying prokaryotic methylation and restriction-modification with nanopore sequencing.</title>
        <authorList>
            <person name="Crits-Christoph A."/>
            <person name="Kang S.C."/>
            <person name="Lee H."/>
            <person name="Ostrov N."/>
        </authorList>
    </citation>
    <scope>NUCLEOTIDE SEQUENCE [LARGE SCALE GENOMIC DNA]</scope>
    <source>
        <strain evidence="8 9">ATCC 25935</strain>
    </source>
</reference>
<dbReference type="InterPro" id="IPR003481">
    <property type="entry name" value="FliD_N"/>
</dbReference>